<organism evidence="19 20">
    <name type="scientific">Chondromyces crocatus</name>
    <dbReference type="NCBI Taxonomy" id="52"/>
    <lineage>
        <taxon>Bacteria</taxon>
        <taxon>Pseudomonadati</taxon>
        <taxon>Myxococcota</taxon>
        <taxon>Polyangia</taxon>
        <taxon>Polyangiales</taxon>
        <taxon>Polyangiaceae</taxon>
        <taxon>Chondromyces</taxon>
    </lineage>
</organism>
<sequence>MQGAAVSRRLPVGAEPTAGGVSFRVWAPRREVVRVVVSAPGEAPLTVQLDVEGNGYFSKLVQGLGVGTRYAFRLDDDAQLYPDPASRWQPEGPHLPSEVVDPSAFTWRVDAFPGLSLKGQVLYEMHIGTFTPEGTWEAAMQELPALAALGITALEIMPIAEFPGRFGWGYDGVSLFAPYHHYGTPDDVRRFVDQAHALGLGVILDVVFNHLGPDGNYLGQFSADYFSNRYKTDWGAAINFDGERSAAVREFFLANAGYWIDEYRFDGLRIDATQCIFDSSPEHILADVAQRVRAAGGRRATLLIAENEPQDSRIVRAVEAGGFGLDALWNDDFHHSAMAALTGHNGAYYSETRGAPQELVSVAKWGYLYQGQRYAWQKQRRGTASLDLAPAQFVAFLQNHDQVANSARGRRVHALSSPGRVRALTAFTLLIPATPMLFQGQECNSSKPFLYFADHHPELATLVSRGRADFLVQFPTLQDPEAQRRLDEPADPATFHQCKLDPLERERNAEAVSLHRDLLTLRREDPTFSAQRPRGVDGAVLGPEAFVLRFFGERGEDRLLLVNLGLDLRLVPAPEPLLAPPSGRRWGLLWSSEAPRYGGEGTPPVETEAEGWFLPGHAAVVLRPVQVPQVVAGVACVAGVVAKAEHPETEVEASAHAEATNEEKENAR</sequence>
<feature type="active site" description="Proton donor" evidence="15">
    <location>
        <position position="306"/>
    </location>
</feature>
<dbReference type="CDD" id="cd11325">
    <property type="entry name" value="AmyAc_GTHase"/>
    <property type="match status" value="1"/>
</dbReference>
<evidence type="ECO:0000256" key="9">
    <source>
        <dbReference type="ARBA" id="ARBA00023295"/>
    </source>
</evidence>
<evidence type="ECO:0000256" key="13">
    <source>
        <dbReference type="NCBIfam" id="TIGR02402"/>
    </source>
</evidence>
<protein>
    <recommendedName>
        <fullName evidence="5 13">Malto-oligosyltrehalose trehalohydrolase</fullName>
        <shortName evidence="14">MTHase</shortName>
        <ecNumber evidence="4 13">3.2.1.141</ecNumber>
    </recommendedName>
    <alternativeName>
        <fullName evidence="11 14">4-alpha-D-((1-&gt;4)-alpha-D-glucano)trehalose trehalohydrolase</fullName>
    </alternativeName>
    <alternativeName>
        <fullName evidence="10 14">Maltooligosyl trehalose trehalohydrolase</fullName>
    </alternativeName>
</protein>
<dbReference type="GO" id="GO:0005737">
    <property type="term" value="C:cytoplasm"/>
    <property type="evidence" value="ECO:0007669"/>
    <property type="project" value="UniProtKB-SubCell"/>
</dbReference>
<dbReference type="Proteomes" id="UP000067626">
    <property type="component" value="Chromosome"/>
</dbReference>
<dbReference type="Gene3D" id="3.20.20.80">
    <property type="entry name" value="Glycosidases"/>
    <property type="match status" value="1"/>
</dbReference>
<comment type="catalytic activity">
    <reaction evidence="12 14">
        <text>hydrolysis of (1-&gt;4)-alpha-D-glucosidic linkage in 4-alpha-D-[(1-&gt;4)-alpha-D-glucanosyl]n trehalose to yield trehalose and (1-&gt;4)-alpha-D-glucan.</text>
        <dbReference type="EC" id="3.2.1.141"/>
    </reaction>
</comment>
<gene>
    <name evidence="19" type="ORF">CMC5_084040</name>
</gene>
<evidence type="ECO:0000313" key="19">
    <source>
        <dbReference type="EMBL" id="AKT44164.1"/>
    </source>
</evidence>
<name>A0A0K1ETP8_CHOCO</name>
<evidence type="ECO:0000256" key="16">
    <source>
        <dbReference type="PIRSR" id="PIRSR006337-3"/>
    </source>
</evidence>
<dbReference type="NCBIfam" id="TIGR02402">
    <property type="entry name" value="trehalose_TreZ"/>
    <property type="match status" value="1"/>
</dbReference>
<evidence type="ECO:0000256" key="10">
    <source>
        <dbReference type="ARBA" id="ARBA00032057"/>
    </source>
</evidence>
<feature type="site" description="Transition state stabilizer" evidence="16">
    <location>
        <position position="401"/>
    </location>
</feature>
<evidence type="ECO:0000256" key="3">
    <source>
        <dbReference type="ARBA" id="ARBA00008061"/>
    </source>
</evidence>
<feature type="active site" description="Nucleophile" evidence="15">
    <location>
        <position position="271"/>
    </location>
</feature>
<dbReference type="Pfam" id="PF11941">
    <property type="entry name" value="DUF3459"/>
    <property type="match status" value="1"/>
</dbReference>
<keyword evidence="6" id="KW-0963">Cytoplasm</keyword>
<dbReference type="InterPro" id="IPR044901">
    <property type="entry name" value="Trehalose_TreZ_E-set_sf"/>
</dbReference>
<reference evidence="19 20" key="1">
    <citation type="submission" date="2015-07" db="EMBL/GenBank/DDBJ databases">
        <title>Genome analysis of myxobacterium Chondromyces crocatus Cm c5 reveals a high potential for natural compound synthesis and the genetic basis for the loss of fruiting body formation.</title>
        <authorList>
            <person name="Zaburannyi N."/>
            <person name="Bunk B."/>
            <person name="Maier J."/>
            <person name="Overmann J."/>
            <person name="Mueller R."/>
        </authorList>
    </citation>
    <scope>NUCLEOTIDE SEQUENCE [LARGE SCALE GENOMIC DNA]</scope>
    <source>
        <strain evidence="19 20">Cm c5</strain>
    </source>
</reference>
<evidence type="ECO:0000256" key="7">
    <source>
        <dbReference type="ARBA" id="ARBA00022801"/>
    </source>
</evidence>
<dbReference type="OrthoDB" id="9800174at2"/>
<dbReference type="Gene3D" id="1.10.10.760">
    <property type="entry name" value="E-set domains of sugar-utilizing enzymes"/>
    <property type="match status" value="1"/>
</dbReference>
<comment type="similarity">
    <text evidence="3 14">Belongs to the glycosyl hydrolase 13 family.</text>
</comment>
<proteinExistence type="inferred from homology"/>
<dbReference type="InterPro" id="IPR022567">
    <property type="entry name" value="DUF3459"/>
</dbReference>
<dbReference type="PATRIC" id="fig|52.7.peg.9236"/>
<keyword evidence="20" id="KW-1185">Reference proteome</keyword>
<evidence type="ECO:0000256" key="4">
    <source>
        <dbReference type="ARBA" id="ARBA00012268"/>
    </source>
</evidence>
<dbReference type="SMART" id="SM00642">
    <property type="entry name" value="Aamy"/>
    <property type="match status" value="1"/>
</dbReference>
<dbReference type="SUPFAM" id="SSF81296">
    <property type="entry name" value="E set domains"/>
    <property type="match status" value="1"/>
</dbReference>
<feature type="domain" description="Glycosyl hydrolase family 13 catalytic" evidence="18">
    <location>
        <begin position="120"/>
        <end position="469"/>
    </location>
</feature>
<dbReference type="GO" id="GO:0005992">
    <property type="term" value="P:trehalose biosynthetic process"/>
    <property type="evidence" value="ECO:0007669"/>
    <property type="project" value="UniProtKB-UniRule"/>
</dbReference>
<dbReference type="SUPFAM" id="SSF51445">
    <property type="entry name" value="(Trans)glycosidases"/>
    <property type="match status" value="1"/>
</dbReference>
<dbReference type="InterPro" id="IPR014756">
    <property type="entry name" value="Ig_E-set"/>
</dbReference>
<dbReference type="PIRSF" id="PIRSF006337">
    <property type="entry name" value="Trehalose_TreZ"/>
    <property type="match status" value="1"/>
</dbReference>
<evidence type="ECO:0000259" key="18">
    <source>
        <dbReference type="SMART" id="SM00642"/>
    </source>
</evidence>
<dbReference type="Gene3D" id="2.60.40.10">
    <property type="entry name" value="Immunoglobulins"/>
    <property type="match status" value="1"/>
</dbReference>
<dbReference type="AlphaFoldDB" id="A0A0K1ETP8"/>
<evidence type="ECO:0000256" key="17">
    <source>
        <dbReference type="SAM" id="MobiDB-lite"/>
    </source>
</evidence>
<keyword evidence="9 14" id="KW-0326">Glycosidase</keyword>
<evidence type="ECO:0000313" key="20">
    <source>
        <dbReference type="Proteomes" id="UP000067626"/>
    </source>
</evidence>
<dbReference type="Pfam" id="PF00128">
    <property type="entry name" value="Alpha-amylase"/>
    <property type="match status" value="1"/>
</dbReference>
<dbReference type="InterPro" id="IPR013783">
    <property type="entry name" value="Ig-like_fold"/>
</dbReference>
<dbReference type="STRING" id="52.CMC5_084040"/>
<evidence type="ECO:0000256" key="11">
    <source>
        <dbReference type="ARBA" id="ARBA00033284"/>
    </source>
</evidence>
<evidence type="ECO:0000256" key="15">
    <source>
        <dbReference type="PIRSR" id="PIRSR006337-1"/>
    </source>
</evidence>
<dbReference type="KEGG" id="ccro:CMC5_084040"/>
<evidence type="ECO:0000256" key="5">
    <source>
        <dbReference type="ARBA" id="ARBA00015938"/>
    </source>
</evidence>
<dbReference type="InterPro" id="IPR017853">
    <property type="entry name" value="GH"/>
</dbReference>
<evidence type="ECO:0000256" key="1">
    <source>
        <dbReference type="ARBA" id="ARBA00004496"/>
    </source>
</evidence>
<keyword evidence="7 14" id="KW-0378">Hydrolase</keyword>
<dbReference type="CDD" id="cd02853">
    <property type="entry name" value="E_set_MTHase_like_N"/>
    <property type="match status" value="1"/>
</dbReference>
<dbReference type="UniPathway" id="UPA00299"/>
<evidence type="ECO:0000256" key="12">
    <source>
        <dbReference type="ARBA" id="ARBA00034013"/>
    </source>
</evidence>
<evidence type="ECO:0000256" key="8">
    <source>
        <dbReference type="ARBA" id="ARBA00023277"/>
    </source>
</evidence>
<comment type="pathway">
    <text evidence="2 14">Glycan biosynthesis; trehalose biosynthesis.</text>
</comment>
<dbReference type="InterPro" id="IPR006047">
    <property type="entry name" value="GH13_cat_dom"/>
</dbReference>
<evidence type="ECO:0000256" key="6">
    <source>
        <dbReference type="ARBA" id="ARBA00022490"/>
    </source>
</evidence>
<dbReference type="InterPro" id="IPR004193">
    <property type="entry name" value="Glyco_hydro_13_N"/>
</dbReference>
<dbReference type="RefSeq" id="WP_082363333.1">
    <property type="nucleotide sequence ID" value="NZ_CP012159.1"/>
</dbReference>
<evidence type="ECO:0000256" key="2">
    <source>
        <dbReference type="ARBA" id="ARBA00005199"/>
    </source>
</evidence>
<evidence type="ECO:0000256" key="14">
    <source>
        <dbReference type="PIRNR" id="PIRNR006337"/>
    </source>
</evidence>
<dbReference type="InterPro" id="IPR012768">
    <property type="entry name" value="Trehalose_TreZ"/>
</dbReference>
<keyword evidence="8" id="KW-0119">Carbohydrate metabolism</keyword>
<comment type="subcellular location">
    <subcellularLocation>
        <location evidence="1 15">Cytoplasm</location>
    </subcellularLocation>
</comment>
<feature type="region of interest" description="Disordered" evidence="17">
    <location>
        <begin position="647"/>
        <end position="668"/>
    </location>
</feature>
<dbReference type="EMBL" id="CP012159">
    <property type="protein sequence ID" value="AKT44164.1"/>
    <property type="molecule type" value="Genomic_DNA"/>
</dbReference>
<dbReference type="PANTHER" id="PTHR43651:SF11">
    <property type="entry name" value="MALTO-OLIGOSYLTREHALOSE TREHALOHYDROLASE"/>
    <property type="match status" value="1"/>
</dbReference>
<dbReference type="EC" id="3.2.1.141" evidence="4 13"/>
<accession>A0A0K1ETP8</accession>
<dbReference type="GO" id="GO:0033942">
    <property type="term" value="F:4-alpha-D-(1-&gt;4)-alpha-D-glucanotrehalose trehalohydrolase activity"/>
    <property type="evidence" value="ECO:0007669"/>
    <property type="project" value="UniProtKB-EC"/>
</dbReference>
<dbReference type="PANTHER" id="PTHR43651">
    <property type="entry name" value="1,4-ALPHA-GLUCAN-BRANCHING ENZYME"/>
    <property type="match status" value="1"/>
</dbReference>
<dbReference type="Pfam" id="PF02922">
    <property type="entry name" value="CBM_48"/>
    <property type="match status" value="1"/>
</dbReference>